<proteinExistence type="predicted"/>
<gene>
    <name evidence="1" type="ORF">Tci_044651</name>
</gene>
<dbReference type="EMBL" id="BKCJ010006539">
    <property type="protein sequence ID" value="GEU72673.1"/>
    <property type="molecule type" value="Genomic_DNA"/>
</dbReference>
<name>A0A6L2MFA0_TANCI</name>
<protein>
    <submittedName>
        <fullName evidence="1">Uncharacterized protein</fullName>
    </submittedName>
</protein>
<comment type="caution">
    <text evidence="1">The sequence shown here is derived from an EMBL/GenBank/DDBJ whole genome shotgun (WGS) entry which is preliminary data.</text>
</comment>
<sequence length="81" mass="9108">MQQLSKDYDELKPETLPILKTGEGISLEIDLQNTTLPYALDLTVHDFDRFKLAVITKAPTLRGLVRPFLLKASAATFAFTR</sequence>
<evidence type="ECO:0000313" key="1">
    <source>
        <dbReference type="EMBL" id="GEU72673.1"/>
    </source>
</evidence>
<accession>A0A6L2MFA0</accession>
<organism evidence="1">
    <name type="scientific">Tanacetum cinerariifolium</name>
    <name type="common">Dalmatian daisy</name>
    <name type="synonym">Chrysanthemum cinerariifolium</name>
    <dbReference type="NCBI Taxonomy" id="118510"/>
    <lineage>
        <taxon>Eukaryota</taxon>
        <taxon>Viridiplantae</taxon>
        <taxon>Streptophyta</taxon>
        <taxon>Embryophyta</taxon>
        <taxon>Tracheophyta</taxon>
        <taxon>Spermatophyta</taxon>
        <taxon>Magnoliopsida</taxon>
        <taxon>eudicotyledons</taxon>
        <taxon>Gunneridae</taxon>
        <taxon>Pentapetalae</taxon>
        <taxon>asterids</taxon>
        <taxon>campanulids</taxon>
        <taxon>Asterales</taxon>
        <taxon>Asteraceae</taxon>
        <taxon>Asteroideae</taxon>
        <taxon>Anthemideae</taxon>
        <taxon>Anthemidinae</taxon>
        <taxon>Tanacetum</taxon>
    </lineage>
</organism>
<reference evidence="1" key="1">
    <citation type="journal article" date="2019" name="Sci. Rep.">
        <title>Draft genome of Tanacetum cinerariifolium, the natural source of mosquito coil.</title>
        <authorList>
            <person name="Yamashiro T."/>
            <person name="Shiraishi A."/>
            <person name="Satake H."/>
            <person name="Nakayama K."/>
        </authorList>
    </citation>
    <scope>NUCLEOTIDE SEQUENCE</scope>
</reference>
<dbReference type="AlphaFoldDB" id="A0A6L2MFA0"/>